<dbReference type="PANTHER" id="PTHR32046:SF11">
    <property type="entry name" value="IMMUNE-ASSOCIATED NUCLEOTIDE-BINDING PROTEIN 10-LIKE"/>
    <property type="match status" value="1"/>
</dbReference>
<dbReference type="CDD" id="cd00882">
    <property type="entry name" value="Ras_like_GTPase"/>
    <property type="match status" value="1"/>
</dbReference>
<evidence type="ECO:0000313" key="1">
    <source>
        <dbReference type="EMBL" id="ESU40597.1"/>
    </source>
</evidence>
<dbReference type="Gene3D" id="3.40.50.300">
    <property type="entry name" value="P-loop containing nucleotide triphosphate hydrolases"/>
    <property type="match status" value="1"/>
</dbReference>
<evidence type="ECO:0000313" key="2">
    <source>
        <dbReference type="Proteomes" id="UP000018040"/>
    </source>
</evidence>
<dbReference type="Gene3D" id="1.25.40.20">
    <property type="entry name" value="Ankyrin repeat-containing domain"/>
    <property type="match status" value="1"/>
</dbReference>
<dbReference type="Pfam" id="PF12796">
    <property type="entry name" value="Ank_2"/>
    <property type="match status" value="1"/>
</dbReference>
<accession>V6TQG6</accession>
<dbReference type="OrthoDB" id="6103492at2759"/>
<dbReference type="SMART" id="SM00248">
    <property type="entry name" value="ANK"/>
    <property type="match status" value="2"/>
</dbReference>
<dbReference type="EMBL" id="AHHH01000198">
    <property type="protein sequence ID" value="ESU40597.1"/>
    <property type="molecule type" value="Genomic_DNA"/>
</dbReference>
<dbReference type="VEuPathDB" id="GiardiaDB:QR46_4946"/>
<dbReference type="AlphaFoldDB" id="V6TQG6"/>
<reference evidence="1 2" key="2">
    <citation type="journal article" date="2013" name="Genome Biol. Evol.">
        <title>Genome sequencing of Giardia lamblia genotypes A2 and B isolates (DH and GS) and comparative analysis with the genomes of genotypes A1 and E (WB and Pig).</title>
        <authorList>
            <person name="Adam R.D."/>
            <person name="Dahlstrom E.W."/>
            <person name="Martens C.A."/>
            <person name="Bruno D.P."/>
            <person name="Barbian K.D."/>
            <person name="Ricklefs S.M."/>
            <person name="Hernandez M.M."/>
            <person name="Narla N.P."/>
            <person name="Patel R.B."/>
            <person name="Porcella S.F."/>
            <person name="Nash T.E."/>
        </authorList>
    </citation>
    <scope>NUCLEOTIDE SEQUENCE [LARGE SCALE GENOMIC DNA]</scope>
    <source>
        <strain evidence="1 2">GS</strain>
    </source>
</reference>
<protein>
    <submittedName>
        <fullName evidence="1">Ankyrin repeat protein</fullName>
    </submittedName>
</protein>
<name>V6TQG6_GIAIN</name>
<organism evidence="1 2">
    <name type="scientific">Giardia intestinalis</name>
    <name type="common">Giardia lamblia</name>
    <dbReference type="NCBI Taxonomy" id="5741"/>
    <lineage>
        <taxon>Eukaryota</taxon>
        <taxon>Metamonada</taxon>
        <taxon>Diplomonadida</taxon>
        <taxon>Hexamitidae</taxon>
        <taxon>Giardiinae</taxon>
        <taxon>Giardia</taxon>
    </lineage>
</organism>
<dbReference type="InterPro" id="IPR036770">
    <property type="entry name" value="Ankyrin_rpt-contain_sf"/>
</dbReference>
<dbReference type="SUPFAM" id="SSF52540">
    <property type="entry name" value="P-loop containing nucleoside triphosphate hydrolases"/>
    <property type="match status" value="1"/>
</dbReference>
<dbReference type="PANTHER" id="PTHR32046">
    <property type="entry name" value="G DOMAIN-CONTAINING PROTEIN"/>
    <property type="match status" value="1"/>
</dbReference>
<dbReference type="Proteomes" id="UP000018040">
    <property type="component" value="Unassembled WGS sequence"/>
</dbReference>
<dbReference type="SUPFAM" id="SSF48403">
    <property type="entry name" value="Ankyrin repeat"/>
    <property type="match status" value="1"/>
</dbReference>
<sequence length="355" mass="39603">MEVAEVIIPHEDPTDENGTTALMRAAERGDAEMVELLAPLQKRMKDKDGNTAFVHAFKTKHEGIASLLIEHESRSLPEKCLVQSNLAKPGSPSASNKPITILLLGEPGVRKSTFVSGIINYLRFGHLPEVAEEVSRIQWAVPMKFVLLDENYAETTVRMGPSDDSENTENVSVSVTQDPKLHALDSFGAKVQLIDTPGIGDTRGYDYDGANLDKIIDFIRNYEIHGIFILLKPDTRLSASFKFCVEELLVHLPIGVRENIVFCFTIARSTHYRPGDSYTALKALLDQRKVDIKLSKDTMYCFDNEAVRFRLPGPAGPPLQQKAWTTSAKAGPEQRRSCVVQYRVYALQSHCMAER</sequence>
<comment type="caution">
    <text evidence="1">The sequence shown here is derived from an EMBL/GenBank/DDBJ whole genome shotgun (WGS) entry which is preliminary data.</text>
</comment>
<dbReference type="InterPro" id="IPR002110">
    <property type="entry name" value="Ankyrin_rpt"/>
</dbReference>
<dbReference type="VEuPathDB" id="GiardiaDB:DHA2_151656"/>
<dbReference type="InterPro" id="IPR027417">
    <property type="entry name" value="P-loop_NTPase"/>
</dbReference>
<reference evidence="2" key="1">
    <citation type="submission" date="2012-02" db="EMBL/GenBank/DDBJ databases">
        <title>Genome sequencing of Giardia lamblia Genotypes A2 and B isolates (DH and GS) and comparative analysis with the genomes of Genotypes A1 and E (WB and Pig).</title>
        <authorList>
            <person name="Adam R."/>
            <person name="Dahlstrom E."/>
            <person name="Martens C."/>
            <person name="Bruno D."/>
            <person name="Barbian K."/>
            <person name="Porcella S.F."/>
            <person name="Nash T."/>
        </authorList>
    </citation>
    <scope>NUCLEOTIDE SEQUENCE</scope>
    <source>
        <strain evidence="2">GS</strain>
    </source>
</reference>
<dbReference type="VEuPathDB" id="GiardiaDB:GL50803_0014997"/>
<proteinExistence type="predicted"/>
<gene>
    <name evidence="1" type="ORF">GSB_154538</name>
</gene>
<dbReference type="VEuPathDB" id="GiardiaDB:GL50581_101"/>